<evidence type="ECO:0000256" key="5">
    <source>
        <dbReference type="ARBA" id="ARBA00022692"/>
    </source>
</evidence>
<name>A0A1M4XT13_9FIRM</name>
<dbReference type="InterPro" id="IPR029044">
    <property type="entry name" value="Nucleotide-diphossugar_trans"/>
</dbReference>
<evidence type="ECO:0000259" key="10">
    <source>
        <dbReference type="Pfam" id="PF00535"/>
    </source>
</evidence>
<dbReference type="OrthoDB" id="9807778at2"/>
<dbReference type="PANTHER" id="PTHR48090:SF8">
    <property type="entry name" value="GLYCOSYLTRANSFERASE CSBB-RELATED"/>
    <property type="match status" value="1"/>
</dbReference>
<evidence type="ECO:0000256" key="9">
    <source>
        <dbReference type="SAM" id="Phobius"/>
    </source>
</evidence>
<dbReference type="FunFam" id="3.90.550.10:FF:000079">
    <property type="entry name" value="Probable glycosyl transferase"/>
    <property type="match status" value="1"/>
</dbReference>
<evidence type="ECO:0000256" key="4">
    <source>
        <dbReference type="ARBA" id="ARBA00022679"/>
    </source>
</evidence>
<comment type="similarity">
    <text evidence="8">Belongs to the glycosyltransferase 2 family. GtrB subfamily.</text>
</comment>
<dbReference type="Pfam" id="PF00535">
    <property type="entry name" value="Glycos_transf_2"/>
    <property type="match status" value="1"/>
</dbReference>
<organism evidence="11 12">
    <name type="scientific">Schwartzia succinivorans DSM 10502</name>
    <dbReference type="NCBI Taxonomy" id="1123243"/>
    <lineage>
        <taxon>Bacteria</taxon>
        <taxon>Bacillati</taxon>
        <taxon>Bacillota</taxon>
        <taxon>Negativicutes</taxon>
        <taxon>Selenomonadales</taxon>
        <taxon>Selenomonadaceae</taxon>
        <taxon>Schwartzia</taxon>
    </lineage>
</organism>
<dbReference type="PANTHER" id="PTHR48090">
    <property type="entry name" value="UNDECAPRENYL-PHOSPHATE 4-DEOXY-4-FORMAMIDO-L-ARABINOSE TRANSFERASE-RELATED"/>
    <property type="match status" value="1"/>
</dbReference>
<gene>
    <name evidence="11" type="ORF">SAMN02745190_01597</name>
</gene>
<dbReference type="CDD" id="cd04187">
    <property type="entry name" value="DPM1_like_bac"/>
    <property type="match status" value="1"/>
</dbReference>
<dbReference type="AlphaFoldDB" id="A0A1M4XT13"/>
<reference evidence="11 12" key="1">
    <citation type="submission" date="2016-11" db="EMBL/GenBank/DDBJ databases">
        <authorList>
            <person name="Jaros S."/>
            <person name="Januszkiewicz K."/>
            <person name="Wedrychowicz H."/>
        </authorList>
    </citation>
    <scope>NUCLEOTIDE SEQUENCE [LARGE SCALE GENOMIC DNA]</scope>
    <source>
        <strain evidence="11 12">DSM 10502</strain>
    </source>
</reference>
<dbReference type="GO" id="GO:0016757">
    <property type="term" value="F:glycosyltransferase activity"/>
    <property type="evidence" value="ECO:0007669"/>
    <property type="project" value="UniProtKB-KW"/>
</dbReference>
<keyword evidence="7 9" id="KW-0472">Membrane</keyword>
<dbReference type="GO" id="GO:0005886">
    <property type="term" value="C:plasma membrane"/>
    <property type="evidence" value="ECO:0007669"/>
    <property type="project" value="UniProtKB-SubCell"/>
</dbReference>
<dbReference type="EMBL" id="FQUG01000005">
    <property type="protein sequence ID" value="SHE96578.1"/>
    <property type="molecule type" value="Genomic_DNA"/>
</dbReference>
<evidence type="ECO:0000313" key="12">
    <source>
        <dbReference type="Proteomes" id="UP000184404"/>
    </source>
</evidence>
<feature type="transmembrane region" description="Helical" evidence="9">
    <location>
        <begin position="269"/>
        <end position="288"/>
    </location>
</feature>
<dbReference type="Proteomes" id="UP000184404">
    <property type="component" value="Unassembled WGS sequence"/>
</dbReference>
<dbReference type="STRING" id="1123243.SAMN02745190_01597"/>
<accession>A0A1M4XT13</accession>
<evidence type="ECO:0000256" key="7">
    <source>
        <dbReference type="ARBA" id="ARBA00023136"/>
    </source>
</evidence>
<dbReference type="SUPFAM" id="SSF53448">
    <property type="entry name" value="Nucleotide-diphospho-sugar transferases"/>
    <property type="match status" value="1"/>
</dbReference>
<keyword evidence="2" id="KW-1003">Cell membrane</keyword>
<sequence>MDRITIIVPCYNEEEVVETFYDTLKAALEEVPDVDFRCLFVNDGSVDGTLSVLRRLSEQYEGVSYLSFSRNFGKEAAMMAGLDYADGDAVILMDADLQHPPSLIPEMVEWWRKGYDDVCMKRTDREDEAWFKRTMTGVFYRVLQGFMRYRVQRNVGDFRLLDRRCVSALCLMRESQRYTKGLFTWVGYRKKELPFKVQPRAAGTTTWNYLSLFNLAVEGITSFTTAPLRLTTMLGLFVSMMAIIYMLVVFFDALLYGDPVAGYPTLMTVMLFLGGVQLLSLGIIGEYLGRVFTESKQRPIYLVDEMDGKKLCYRRGRSSEHDVESVDNIREFREGDDG</sequence>
<dbReference type="InterPro" id="IPR001173">
    <property type="entry name" value="Glyco_trans_2-like"/>
</dbReference>
<feature type="domain" description="Glycosyltransferase 2-like" evidence="10">
    <location>
        <begin position="5"/>
        <end position="164"/>
    </location>
</feature>
<evidence type="ECO:0000256" key="1">
    <source>
        <dbReference type="ARBA" id="ARBA00004651"/>
    </source>
</evidence>
<protein>
    <submittedName>
        <fullName evidence="11">Glycosyltransferase involved in cell wall bisynthesis</fullName>
    </submittedName>
</protein>
<keyword evidence="12" id="KW-1185">Reference proteome</keyword>
<dbReference type="RefSeq" id="WP_072935683.1">
    <property type="nucleotide sequence ID" value="NZ_FQUG01000005.1"/>
</dbReference>
<keyword evidence="5 9" id="KW-0812">Transmembrane</keyword>
<comment type="subcellular location">
    <subcellularLocation>
        <location evidence="1">Cell membrane</location>
        <topology evidence="1">Multi-pass membrane protein</topology>
    </subcellularLocation>
</comment>
<evidence type="ECO:0000313" key="11">
    <source>
        <dbReference type="EMBL" id="SHE96578.1"/>
    </source>
</evidence>
<feature type="transmembrane region" description="Helical" evidence="9">
    <location>
        <begin position="234"/>
        <end position="257"/>
    </location>
</feature>
<proteinExistence type="inferred from homology"/>
<evidence type="ECO:0000256" key="6">
    <source>
        <dbReference type="ARBA" id="ARBA00022989"/>
    </source>
</evidence>
<keyword evidence="3" id="KW-0328">Glycosyltransferase</keyword>
<dbReference type="Gene3D" id="3.90.550.10">
    <property type="entry name" value="Spore Coat Polysaccharide Biosynthesis Protein SpsA, Chain A"/>
    <property type="match status" value="1"/>
</dbReference>
<dbReference type="InterPro" id="IPR050256">
    <property type="entry name" value="Glycosyltransferase_2"/>
</dbReference>
<evidence type="ECO:0000256" key="8">
    <source>
        <dbReference type="ARBA" id="ARBA00038152"/>
    </source>
</evidence>
<evidence type="ECO:0000256" key="3">
    <source>
        <dbReference type="ARBA" id="ARBA00022676"/>
    </source>
</evidence>
<keyword evidence="6 9" id="KW-1133">Transmembrane helix</keyword>
<evidence type="ECO:0000256" key="2">
    <source>
        <dbReference type="ARBA" id="ARBA00022475"/>
    </source>
</evidence>
<keyword evidence="4 11" id="KW-0808">Transferase</keyword>